<organism evidence="2 3">
    <name type="scientific">Anopheles dirus</name>
    <dbReference type="NCBI Taxonomy" id="7168"/>
    <lineage>
        <taxon>Eukaryota</taxon>
        <taxon>Metazoa</taxon>
        <taxon>Ecdysozoa</taxon>
        <taxon>Arthropoda</taxon>
        <taxon>Hexapoda</taxon>
        <taxon>Insecta</taxon>
        <taxon>Pterygota</taxon>
        <taxon>Neoptera</taxon>
        <taxon>Endopterygota</taxon>
        <taxon>Diptera</taxon>
        <taxon>Nematocera</taxon>
        <taxon>Culicoidea</taxon>
        <taxon>Culicidae</taxon>
        <taxon>Anophelinae</taxon>
        <taxon>Anopheles</taxon>
    </lineage>
</organism>
<sequence length="32" mass="3656">MFGEATRESCNICFLLFCFASLGCYVFAHLYV</sequence>
<reference evidence="2" key="2">
    <citation type="submission" date="2020-05" db="UniProtKB">
        <authorList>
            <consortium name="EnsemblMetazoa"/>
        </authorList>
    </citation>
    <scope>IDENTIFICATION</scope>
    <source>
        <strain evidence="2">WRAIR2</strain>
    </source>
</reference>
<evidence type="ECO:0000313" key="2">
    <source>
        <dbReference type="EnsemblMetazoa" id="ADIR014454-PB"/>
    </source>
</evidence>
<reference evidence="3" key="1">
    <citation type="submission" date="2013-03" db="EMBL/GenBank/DDBJ databases">
        <title>The Genome Sequence of Anopheles dirus WRAIR2.</title>
        <authorList>
            <consortium name="The Broad Institute Genomics Platform"/>
            <person name="Neafsey D.E."/>
            <person name="Walton C."/>
            <person name="Walker B."/>
            <person name="Young S.K."/>
            <person name="Zeng Q."/>
            <person name="Gargeya S."/>
            <person name="Fitzgerald M."/>
            <person name="Haas B."/>
            <person name="Abouelleil A."/>
            <person name="Allen A.W."/>
            <person name="Alvarado L."/>
            <person name="Arachchi H.M."/>
            <person name="Berlin A.M."/>
            <person name="Chapman S.B."/>
            <person name="Gainer-Dewar J."/>
            <person name="Goldberg J."/>
            <person name="Griggs A."/>
            <person name="Gujja S."/>
            <person name="Hansen M."/>
            <person name="Howarth C."/>
            <person name="Imamovic A."/>
            <person name="Ireland A."/>
            <person name="Larimer J."/>
            <person name="McCowan C."/>
            <person name="Murphy C."/>
            <person name="Pearson M."/>
            <person name="Poon T.W."/>
            <person name="Priest M."/>
            <person name="Roberts A."/>
            <person name="Saif S."/>
            <person name="Shea T."/>
            <person name="Sisk P."/>
            <person name="Sykes S."/>
            <person name="Wortman J."/>
            <person name="Nusbaum C."/>
            <person name="Birren B."/>
        </authorList>
    </citation>
    <scope>NUCLEOTIDE SEQUENCE [LARGE SCALE GENOMIC DNA]</scope>
    <source>
        <strain evidence="3">WRAIR2</strain>
    </source>
</reference>
<name>A0A182NX63_9DIPT</name>
<dbReference type="Proteomes" id="UP000075884">
    <property type="component" value="Unassembled WGS sequence"/>
</dbReference>
<evidence type="ECO:0000313" key="3">
    <source>
        <dbReference type="Proteomes" id="UP000075884"/>
    </source>
</evidence>
<dbReference type="VEuPathDB" id="VectorBase:ADIR014454"/>
<dbReference type="EnsemblMetazoa" id="ADIR014454-RB">
    <property type="protein sequence ID" value="ADIR014454-PB"/>
    <property type="gene ID" value="ADIR014454"/>
</dbReference>
<dbReference type="AlphaFoldDB" id="A0A182NX63"/>
<keyword evidence="1" id="KW-0472">Membrane</keyword>
<accession>A0A182NX63</accession>
<feature type="transmembrane region" description="Helical" evidence="1">
    <location>
        <begin position="12"/>
        <end position="31"/>
    </location>
</feature>
<protein>
    <submittedName>
        <fullName evidence="2">Uncharacterized protein</fullName>
    </submittedName>
</protein>
<proteinExistence type="predicted"/>
<keyword evidence="1" id="KW-1133">Transmembrane helix</keyword>
<keyword evidence="3" id="KW-1185">Reference proteome</keyword>
<evidence type="ECO:0000256" key="1">
    <source>
        <dbReference type="SAM" id="Phobius"/>
    </source>
</evidence>
<keyword evidence="1" id="KW-0812">Transmembrane</keyword>
<dbReference type="PROSITE" id="PS51257">
    <property type="entry name" value="PROKAR_LIPOPROTEIN"/>
    <property type="match status" value="1"/>
</dbReference>